<reference evidence="1 2" key="1">
    <citation type="submission" date="2020-04" db="EMBL/GenBank/DDBJ databases">
        <authorList>
            <person name="Laetsch R D."/>
            <person name="Stevens L."/>
            <person name="Kumar S."/>
            <person name="Blaxter L. M."/>
        </authorList>
    </citation>
    <scope>NUCLEOTIDE SEQUENCE [LARGE SCALE GENOMIC DNA]</scope>
</reference>
<keyword evidence="2" id="KW-1185">Reference proteome</keyword>
<comment type="caution">
    <text evidence="1">The sequence shown here is derived from an EMBL/GenBank/DDBJ whole genome shotgun (WGS) entry which is preliminary data.</text>
</comment>
<sequence length="378" mass="43207">MLYLSSISKSLDREDIGDVCAKLVVLDCQKGLHEHQKSLCSILHRIASLSSSVDFDFIEHALKIILRNLQNAEEECFALLLANCNPAGIVFADFLLRHRNRQLSHQEVERIASASNFPLDRIAALSRLIRYSKHEKTAKNLVMKQLENVNVSSEFPLRFLTELAYFDVGHPIIILNDLASTSKATLFPSVYSLPFQFDILATGFCNFVPKYQSRDGDPLLPLIMRIFQITEEIQLGEEHISKLAEMDIVVYEPQIVAVIIDLIRRDIKAEEFQNELGDIWTILYRIRYDNIYNAAAYFCALFTLARAQALFKIKKRLMLMVRDTILKPLHEQIVDFKQAGGCEKMVRAEECLGSEMFETVVYSYKVAMEAVNTFLNSP</sequence>
<name>A0A8S1FA97_9PELO</name>
<accession>A0A8S1FA97</accession>
<dbReference type="AlphaFoldDB" id="A0A8S1FA97"/>
<dbReference type="EMBL" id="CADEPM010000011">
    <property type="protein sequence ID" value="CAB3410765.1"/>
    <property type="molecule type" value="Genomic_DNA"/>
</dbReference>
<proteinExistence type="predicted"/>
<gene>
    <name evidence="1" type="ORF">CBOVIS_LOCUS12238</name>
</gene>
<evidence type="ECO:0000313" key="2">
    <source>
        <dbReference type="Proteomes" id="UP000494206"/>
    </source>
</evidence>
<organism evidence="1 2">
    <name type="scientific">Caenorhabditis bovis</name>
    <dbReference type="NCBI Taxonomy" id="2654633"/>
    <lineage>
        <taxon>Eukaryota</taxon>
        <taxon>Metazoa</taxon>
        <taxon>Ecdysozoa</taxon>
        <taxon>Nematoda</taxon>
        <taxon>Chromadorea</taxon>
        <taxon>Rhabditida</taxon>
        <taxon>Rhabditina</taxon>
        <taxon>Rhabditomorpha</taxon>
        <taxon>Rhabditoidea</taxon>
        <taxon>Rhabditidae</taxon>
        <taxon>Peloderinae</taxon>
        <taxon>Caenorhabditis</taxon>
    </lineage>
</organism>
<protein>
    <submittedName>
        <fullName evidence="1">Uncharacterized protein</fullName>
    </submittedName>
</protein>
<evidence type="ECO:0000313" key="1">
    <source>
        <dbReference type="EMBL" id="CAB3410765.1"/>
    </source>
</evidence>
<dbReference type="OrthoDB" id="5794568at2759"/>
<dbReference type="Proteomes" id="UP000494206">
    <property type="component" value="Unassembled WGS sequence"/>
</dbReference>